<dbReference type="SMART" id="SM00507">
    <property type="entry name" value="HNHc"/>
    <property type="match status" value="1"/>
</dbReference>
<evidence type="ECO:0000259" key="5">
    <source>
        <dbReference type="SMART" id="SM00507"/>
    </source>
</evidence>
<dbReference type="InterPro" id="IPR002711">
    <property type="entry name" value="HNH"/>
</dbReference>
<dbReference type="RefSeq" id="WP_025220147.1">
    <property type="nucleotide sequence ID" value="NZ_CP006837.1"/>
</dbReference>
<evidence type="ECO:0000256" key="2">
    <source>
        <dbReference type="ARBA" id="ARBA00022801"/>
    </source>
</evidence>
<comment type="similarity">
    <text evidence="3">Belongs to the HNH nuclease family.</text>
</comment>
<keyword evidence="1" id="KW-0540">Nuclease</keyword>
<name>A0ABY2TDM4_9BACI</name>
<keyword evidence="7" id="KW-1185">Reference proteome</keyword>
<sequence>MNSKPLRPCNKPACGQLTRDGYCDQHKTAKAENNRYYDKYHRSDQSKQFYHSSAWKRARDLIRIRDNGLCIECLNQKRITVGTIVDHIIPIKQNWNKRLDEDNLQLLCQSCHNKKTGSERKEG</sequence>
<keyword evidence="6" id="KW-0255">Endonuclease</keyword>
<dbReference type="PANTHER" id="PTHR41286">
    <property type="entry name" value="HNH NUCLEASE YAJD-RELATED"/>
    <property type="match status" value="1"/>
</dbReference>
<dbReference type="InterPro" id="IPR003615">
    <property type="entry name" value="HNH_nuc"/>
</dbReference>
<accession>A0ABY2TDM4</accession>
<evidence type="ECO:0000313" key="7">
    <source>
        <dbReference type="Proteomes" id="UP000308539"/>
    </source>
</evidence>
<evidence type="ECO:0000313" key="6">
    <source>
        <dbReference type="EMBL" id="TKI66106.1"/>
    </source>
</evidence>
<dbReference type="GO" id="GO:0004519">
    <property type="term" value="F:endonuclease activity"/>
    <property type="evidence" value="ECO:0007669"/>
    <property type="project" value="UniProtKB-KW"/>
</dbReference>
<dbReference type="PANTHER" id="PTHR41286:SF1">
    <property type="entry name" value="HNH NUCLEASE YAJD-RELATED"/>
    <property type="match status" value="1"/>
</dbReference>
<dbReference type="EMBL" id="SZPV01000013">
    <property type="protein sequence ID" value="TKI66106.1"/>
    <property type="molecule type" value="Genomic_DNA"/>
</dbReference>
<evidence type="ECO:0000256" key="4">
    <source>
        <dbReference type="ARBA" id="ARBA00040194"/>
    </source>
</evidence>
<protein>
    <recommendedName>
        <fullName evidence="4">Putative HNH nuclease YajD</fullName>
    </recommendedName>
</protein>
<comment type="caution">
    <text evidence="6">The sequence shown here is derived from an EMBL/GenBank/DDBJ whole genome shotgun (WGS) entry which is preliminary data.</text>
</comment>
<gene>
    <name evidence="6" type="ORF">FC752_05945</name>
</gene>
<dbReference type="Pfam" id="PF01844">
    <property type="entry name" value="HNH"/>
    <property type="match status" value="1"/>
</dbReference>
<dbReference type="Proteomes" id="UP000308539">
    <property type="component" value="Unassembled WGS sequence"/>
</dbReference>
<dbReference type="CDD" id="cd00085">
    <property type="entry name" value="HNHc"/>
    <property type="match status" value="1"/>
</dbReference>
<organism evidence="6 7">
    <name type="scientific">Lysinibacillus varians</name>
    <dbReference type="NCBI Taxonomy" id="1145276"/>
    <lineage>
        <taxon>Bacteria</taxon>
        <taxon>Bacillati</taxon>
        <taxon>Bacillota</taxon>
        <taxon>Bacilli</taxon>
        <taxon>Bacillales</taxon>
        <taxon>Bacillaceae</taxon>
        <taxon>Lysinibacillus</taxon>
    </lineage>
</organism>
<proteinExistence type="inferred from homology"/>
<reference evidence="6 7" key="1">
    <citation type="submission" date="2019-04" db="EMBL/GenBank/DDBJ databases">
        <title>Lysinibacillus genome sequencing.</title>
        <authorList>
            <person name="Dunlap C."/>
        </authorList>
    </citation>
    <scope>NUCLEOTIDE SEQUENCE [LARGE SCALE GENOMIC DNA]</scope>
    <source>
        <strain evidence="6 7">NBRC 109424</strain>
    </source>
</reference>
<evidence type="ECO:0000256" key="3">
    <source>
        <dbReference type="ARBA" id="ARBA00038412"/>
    </source>
</evidence>
<dbReference type="Gene3D" id="1.10.30.50">
    <property type="match status" value="1"/>
</dbReference>
<evidence type="ECO:0000256" key="1">
    <source>
        <dbReference type="ARBA" id="ARBA00022722"/>
    </source>
</evidence>
<feature type="domain" description="HNH nuclease" evidence="5">
    <location>
        <begin position="57"/>
        <end position="113"/>
    </location>
</feature>
<keyword evidence="2" id="KW-0378">Hydrolase</keyword>